<dbReference type="Proteomes" id="UP000789423">
    <property type="component" value="Unassembled WGS sequence"/>
</dbReference>
<keyword evidence="1" id="KW-0812">Transmembrane</keyword>
<evidence type="ECO:0000313" key="2">
    <source>
        <dbReference type="EMBL" id="CAG9613848.1"/>
    </source>
</evidence>
<evidence type="ECO:0000256" key="1">
    <source>
        <dbReference type="SAM" id="Phobius"/>
    </source>
</evidence>
<protein>
    <submittedName>
        <fullName evidence="2">Uncharacterized protein</fullName>
    </submittedName>
</protein>
<evidence type="ECO:0000313" key="3">
    <source>
        <dbReference type="Proteomes" id="UP000789423"/>
    </source>
</evidence>
<comment type="caution">
    <text evidence="2">The sequence shown here is derived from an EMBL/GenBank/DDBJ whole genome shotgun (WGS) entry which is preliminary data.</text>
</comment>
<gene>
    <name evidence="2" type="ORF">BACCIP111899_03068</name>
</gene>
<accession>A0ABN7ZYD6</accession>
<organism evidence="2 3">
    <name type="scientific">Bacillus rhizoplanae</name>
    <dbReference type="NCBI Taxonomy" id="2880966"/>
    <lineage>
        <taxon>Bacteria</taxon>
        <taxon>Bacillati</taxon>
        <taxon>Bacillota</taxon>
        <taxon>Bacilli</taxon>
        <taxon>Bacillales</taxon>
        <taxon>Bacillaceae</taxon>
        <taxon>Bacillus</taxon>
    </lineage>
</organism>
<keyword evidence="1" id="KW-1133">Transmembrane helix</keyword>
<keyword evidence="1" id="KW-0472">Membrane</keyword>
<sequence>MDKLFLDVLNYICLMLIILGALLLFPFFPTFVLFLVFLFMFGIAIIISLGSSEEQQKESRIQRAKL</sequence>
<name>A0ABN7ZYD6_9BACI</name>
<reference evidence="2 3" key="1">
    <citation type="submission" date="2021-10" db="EMBL/GenBank/DDBJ databases">
        <authorList>
            <person name="Criscuolo A."/>
        </authorList>
    </citation>
    <scope>NUCLEOTIDE SEQUENCE [LARGE SCALE GENOMIC DNA]</scope>
    <source>
        <strain evidence="3">CIP 111899</strain>
    </source>
</reference>
<feature type="transmembrane region" description="Helical" evidence="1">
    <location>
        <begin position="7"/>
        <end position="25"/>
    </location>
</feature>
<proteinExistence type="predicted"/>
<dbReference type="RefSeq" id="WP_230575881.1">
    <property type="nucleotide sequence ID" value="NZ_CAKJTI010000018.1"/>
</dbReference>
<keyword evidence="3" id="KW-1185">Reference proteome</keyword>
<feature type="transmembrane region" description="Helical" evidence="1">
    <location>
        <begin position="31"/>
        <end position="50"/>
    </location>
</feature>
<dbReference type="EMBL" id="CAKJTI010000018">
    <property type="protein sequence ID" value="CAG9613848.1"/>
    <property type="molecule type" value="Genomic_DNA"/>
</dbReference>